<keyword evidence="1" id="KW-0732">Signal</keyword>
<dbReference type="EMBL" id="CP002083">
    <property type="protein sequence ID" value="ADJ22254.1"/>
    <property type="molecule type" value="Genomic_DNA"/>
</dbReference>
<reference evidence="3" key="1">
    <citation type="journal article" date="2011" name="J. Bacteriol.">
        <title>Genome sequences of eight morphologically diverse alphaproteobacteria.</title>
        <authorList>
            <consortium name="US DOE Joint Genome Institute"/>
            <person name="Brown P.J."/>
            <person name="Kysela D.T."/>
            <person name="Buechlein A."/>
            <person name="Hemmerich C."/>
            <person name="Brun Y.V."/>
        </authorList>
    </citation>
    <scope>NUCLEOTIDE SEQUENCE [LARGE SCALE GENOMIC DNA]</scope>
    <source>
        <strain evidence="3">ATCC 51888 / DSM 1869 / NCIB 11706 / TK 0415</strain>
    </source>
</reference>
<feature type="signal peptide" evidence="1">
    <location>
        <begin position="1"/>
        <end position="31"/>
    </location>
</feature>
<evidence type="ECO:0000313" key="2">
    <source>
        <dbReference type="EMBL" id="ADJ22254.1"/>
    </source>
</evidence>
<dbReference type="KEGG" id="hdn:Hden_0432"/>
<dbReference type="Proteomes" id="UP000002033">
    <property type="component" value="Chromosome"/>
</dbReference>
<feature type="chain" id="PRO_5003116169" evidence="1">
    <location>
        <begin position="32"/>
        <end position="60"/>
    </location>
</feature>
<proteinExistence type="predicted"/>
<accession>D8JRM5</accession>
<dbReference type="AlphaFoldDB" id="D8JRM5"/>
<dbReference type="HOGENOM" id="CLU_2935277_0_0_5"/>
<dbReference type="STRING" id="582899.Hden_0432"/>
<evidence type="ECO:0000256" key="1">
    <source>
        <dbReference type="SAM" id="SignalP"/>
    </source>
</evidence>
<organism evidence="2 3">
    <name type="scientific">Hyphomicrobium denitrificans (strain ATCC 51888 / DSM 1869 / NCIMB 11706 / TK 0415)</name>
    <dbReference type="NCBI Taxonomy" id="582899"/>
    <lineage>
        <taxon>Bacteria</taxon>
        <taxon>Pseudomonadati</taxon>
        <taxon>Pseudomonadota</taxon>
        <taxon>Alphaproteobacteria</taxon>
        <taxon>Hyphomicrobiales</taxon>
        <taxon>Hyphomicrobiaceae</taxon>
        <taxon>Hyphomicrobium</taxon>
    </lineage>
</organism>
<gene>
    <name evidence="2" type="ordered locus">Hden_0432</name>
</gene>
<protein>
    <submittedName>
        <fullName evidence="2">Uncharacterized protein</fullName>
    </submittedName>
</protein>
<name>D8JRM5_HYPDA</name>
<dbReference type="RefSeq" id="WP_013214473.1">
    <property type="nucleotide sequence ID" value="NC_014313.1"/>
</dbReference>
<evidence type="ECO:0000313" key="3">
    <source>
        <dbReference type="Proteomes" id="UP000002033"/>
    </source>
</evidence>
<sequence length="60" mass="6070" precursor="true">MAPSKTRLISRLGVGMIASILSLSFSIPAVAADDAASAIGNAPTYGPLVVADAQVPSRSW</sequence>
<keyword evidence="3" id="KW-1185">Reference proteome</keyword>